<dbReference type="CDD" id="cd00170">
    <property type="entry name" value="SEC14"/>
    <property type="match status" value="1"/>
</dbReference>
<reference evidence="2" key="2">
    <citation type="submission" date="2021-08" db="EMBL/GenBank/DDBJ databases">
        <authorList>
            <person name="Eriksson T."/>
        </authorList>
    </citation>
    <scope>NUCLEOTIDE SEQUENCE</scope>
    <source>
        <strain evidence="2">Stoneville</strain>
        <tissue evidence="2">Whole head</tissue>
    </source>
</reference>
<dbReference type="EMBL" id="JABDTM020023149">
    <property type="protein sequence ID" value="KAH0815388.1"/>
    <property type="molecule type" value="Genomic_DNA"/>
</dbReference>
<dbReference type="GO" id="GO:1902936">
    <property type="term" value="F:phosphatidylinositol bisphosphate binding"/>
    <property type="evidence" value="ECO:0007669"/>
    <property type="project" value="TreeGrafter"/>
</dbReference>
<accession>A0A8J6HKQ7</accession>
<comment type="caution">
    <text evidence="2">The sequence shown here is derived from an EMBL/GenBank/DDBJ whole genome shotgun (WGS) entry which is preliminary data.</text>
</comment>
<dbReference type="PANTHER" id="PTHR10174:SF222">
    <property type="entry name" value="GH10083P-RELATED"/>
    <property type="match status" value="1"/>
</dbReference>
<evidence type="ECO:0000313" key="2">
    <source>
        <dbReference type="EMBL" id="KAH0815388.1"/>
    </source>
</evidence>
<sequence>MENIIPSQEMPMCLPMLKLTPNLERVVLVKLLDTDPDRYNLLDFIKLSFLLEELCLQYDYSIGTRFIWDLEGITLKHTLKWNPLVLSKYVTLIERSYSCRILGVEFLNCSPLLNKVLAILRAVLRAKIYERITVHEDMTSLHKVTPKECLPKEYGGTLESIPNLLQKWDEVVKNHEKFFVKNYENVLLSMSMEKLRQVDLNVDDKAGFGVDGTFKKLQID</sequence>
<evidence type="ECO:0000259" key="1">
    <source>
        <dbReference type="PROSITE" id="PS50191"/>
    </source>
</evidence>
<protein>
    <recommendedName>
        <fullName evidence="1">CRAL-TRIO domain-containing protein</fullName>
    </recommendedName>
</protein>
<reference evidence="2" key="1">
    <citation type="journal article" date="2020" name="J Insects Food Feed">
        <title>The yellow mealworm (Tenebrio molitor) genome: a resource for the emerging insects as food and feed industry.</title>
        <authorList>
            <person name="Eriksson T."/>
            <person name="Andere A."/>
            <person name="Kelstrup H."/>
            <person name="Emery V."/>
            <person name="Picard C."/>
        </authorList>
    </citation>
    <scope>NUCLEOTIDE SEQUENCE</scope>
    <source>
        <strain evidence="2">Stoneville</strain>
        <tissue evidence="2">Whole head</tissue>
    </source>
</reference>
<dbReference type="InterPro" id="IPR036865">
    <property type="entry name" value="CRAL-TRIO_dom_sf"/>
</dbReference>
<dbReference type="PRINTS" id="PR00180">
    <property type="entry name" value="CRETINALDHBP"/>
</dbReference>
<dbReference type="AlphaFoldDB" id="A0A8J6HKQ7"/>
<feature type="domain" description="CRAL-TRIO" evidence="1">
    <location>
        <begin position="26"/>
        <end position="162"/>
    </location>
</feature>
<dbReference type="Gene3D" id="1.20.5.1200">
    <property type="entry name" value="Alpha-tocopherol transfer"/>
    <property type="match status" value="1"/>
</dbReference>
<gene>
    <name evidence="2" type="ORF">GEV33_007403</name>
</gene>
<dbReference type="SUPFAM" id="SSF52087">
    <property type="entry name" value="CRAL/TRIO domain"/>
    <property type="match status" value="1"/>
</dbReference>
<evidence type="ECO:0000313" key="3">
    <source>
        <dbReference type="Proteomes" id="UP000719412"/>
    </source>
</evidence>
<proteinExistence type="predicted"/>
<dbReference type="Gene3D" id="3.40.525.10">
    <property type="entry name" value="CRAL-TRIO lipid binding domain"/>
    <property type="match status" value="1"/>
</dbReference>
<dbReference type="PROSITE" id="PS50191">
    <property type="entry name" value="CRAL_TRIO"/>
    <property type="match status" value="1"/>
</dbReference>
<dbReference type="InterPro" id="IPR001251">
    <property type="entry name" value="CRAL-TRIO_dom"/>
</dbReference>
<name>A0A8J6HKQ7_TENMO</name>
<keyword evidence="3" id="KW-1185">Reference proteome</keyword>
<dbReference type="Pfam" id="PF00650">
    <property type="entry name" value="CRAL_TRIO"/>
    <property type="match status" value="1"/>
</dbReference>
<dbReference type="GO" id="GO:0016020">
    <property type="term" value="C:membrane"/>
    <property type="evidence" value="ECO:0007669"/>
    <property type="project" value="TreeGrafter"/>
</dbReference>
<dbReference type="PANTHER" id="PTHR10174">
    <property type="entry name" value="ALPHA-TOCOPHEROL TRANSFER PROTEIN-RELATED"/>
    <property type="match status" value="1"/>
</dbReference>
<organism evidence="2 3">
    <name type="scientific">Tenebrio molitor</name>
    <name type="common">Yellow mealworm beetle</name>
    <dbReference type="NCBI Taxonomy" id="7067"/>
    <lineage>
        <taxon>Eukaryota</taxon>
        <taxon>Metazoa</taxon>
        <taxon>Ecdysozoa</taxon>
        <taxon>Arthropoda</taxon>
        <taxon>Hexapoda</taxon>
        <taxon>Insecta</taxon>
        <taxon>Pterygota</taxon>
        <taxon>Neoptera</taxon>
        <taxon>Endopterygota</taxon>
        <taxon>Coleoptera</taxon>
        <taxon>Polyphaga</taxon>
        <taxon>Cucujiformia</taxon>
        <taxon>Tenebrionidae</taxon>
        <taxon>Tenebrio</taxon>
    </lineage>
</organism>
<dbReference type="Proteomes" id="UP000719412">
    <property type="component" value="Unassembled WGS sequence"/>
</dbReference>